<keyword evidence="2" id="KW-1185">Reference proteome</keyword>
<protein>
    <submittedName>
        <fullName evidence="1">Uncharacterized protein</fullName>
    </submittedName>
</protein>
<proteinExistence type="predicted"/>
<accession>A0ABD2A4N7</accession>
<reference evidence="1 2" key="1">
    <citation type="journal article" date="2024" name="Ann. Entomol. Soc. Am.">
        <title>Genomic analyses of the southern and eastern yellowjacket wasps (Hymenoptera: Vespidae) reveal evolutionary signatures of social life.</title>
        <authorList>
            <person name="Catto M.A."/>
            <person name="Caine P.B."/>
            <person name="Orr S.E."/>
            <person name="Hunt B.G."/>
            <person name="Goodisman M.A.D."/>
        </authorList>
    </citation>
    <scope>NUCLEOTIDE SEQUENCE [LARGE SCALE GENOMIC DNA]</scope>
    <source>
        <strain evidence="1">233</strain>
        <tissue evidence="1">Head and thorax</tissue>
    </source>
</reference>
<evidence type="ECO:0000313" key="2">
    <source>
        <dbReference type="Proteomes" id="UP001607302"/>
    </source>
</evidence>
<dbReference type="Proteomes" id="UP001607302">
    <property type="component" value="Unassembled WGS sequence"/>
</dbReference>
<dbReference type="AlphaFoldDB" id="A0ABD2A4N7"/>
<comment type="caution">
    <text evidence="1">The sequence shown here is derived from an EMBL/GenBank/DDBJ whole genome shotgun (WGS) entry which is preliminary data.</text>
</comment>
<dbReference type="EMBL" id="JAUDFV010000155">
    <property type="protein sequence ID" value="KAL2715589.1"/>
    <property type="molecule type" value="Genomic_DNA"/>
</dbReference>
<evidence type="ECO:0000313" key="1">
    <source>
        <dbReference type="EMBL" id="KAL2715589.1"/>
    </source>
</evidence>
<organism evidence="1 2">
    <name type="scientific">Vespula squamosa</name>
    <name type="common">Southern yellow jacket</name>
    <name type="synonym">Wasp</name>
    <dbReference type="NCBI Taxonomy" id="30214"/>
    <lineage>
        <taxon>Eukaryota</taxon>
        <taxon>Metazoa</taxon>
        <taxon>Ecdysozoa</taxon>
        <taxon>Arthropoda</taxon>
        <taxon>Hexapoda</taxon>
        <taxon>Insecta</taxon>
        <taxon>Pterygota</taxon>
        <taxon>Neoptera</taxon>
        <taxon>Endopterygota</taxon>
        <taxon>Hymenoptera</taxon>
        <taxon>Apocrita</taxon>
        <taxon>Aculeata</taxon>
        <taxon>Vespoidea</taxon>
        <taxon>Vespidae</taxon>
        <taxon>Vespinae</taxon>
        <taxon>Vespula</taxon>
    </lineage>
</organism>
<sequence>MKARRRRKRRSEWEEKNGLKGMWEEVVGFTREIVGSFMKSAVSKREKPFGDMREYCKIVPYVSHRLIVDSLSKRPHLLSFDPWPLVSRDSVRPTPTVTSMSSCSSNTSNQAMGQSVLLGVCHKPGAVVWFSKLTVVNLGSDRGRNRGTYSTRKMW</sequence>
<gene>
    <name evidence="1" type="ORF">V1478_015287</name>
</gene>
<name>A0ABD2A4N7_VESSQ</name>